<comment type="similarity">
    <text evidence="2 13">Belongs to the amiloride-sensitive sodium channel (TC 1.A.6) family.</text>
</comment>
<organism evidence="15 16">
    <name type="scientific">Steinernema glaseri</name>
    <dbReference type="NCBI Taxonomy" id="37863"/>
    <lineage>
        <taxon>Eukaryota</taxon>
        <taxon>Metazoa</taxon>
        <taxon>Ecdysozoa</taxon>
        <taxon>Nematoda</taxon>
        <taxon>Chromadorea</taxon>
        <taxon>Rhabditida</taxon>
        <taxon>Tylenchina</taxon>
        <taxon>Panagrolaimomorpha</taxon>
        <taxon>Strongyloidoidea</taxon>
        <taxon>Steinernematidae</taxon>
        <taxon>Steinernema</taxon>
    </lineage>
</organism>
<evidence type="ECO:0000256" key="14">
    <source>
        <dbReference type="SAM" id="Phobius"/>
    </source>
</evidence>
<keyword evidence="12 13" id="KW-0407">Ion channel</keyword>
<evidence type="ECO:0000256" key="11">
    <source>
        <dbReference type="ARBA" id="ARBA00023201"/>
    </source>
</evidence>
<feature type="transmembrane region" description="Helical" evidence="14">
    <location>
        <begin position="160"/>
        <end position="187"/>
    </location>
</feature>
<dbReference type="InterPro" id="IPR001873">
    <property type="entry name" value="ENaC"/>
</dbReference>
<dbReference type="AlphaFoldDB" id="A0A1I8AB37"/>
<dbReference type="Gene3D" id="1.10.287.770">
    <property type="entry name" value="YojJ-like"/>
    <property type="match status" value="1"/>
</dbReference>
<dbReference type="Proteomes" id="UP000095287">
    <property type="component" value="Unplaced"/>
</dbReference>
<dbReference type="PRINTS" id="PR01078">
    <property type="entry name" value="AMINACHANNEL"/>
</dbReference>
<keyword evidence="15" id="KW-1185">Reference proteome</keyword>
<accession>A0A1I8AB37</accession>
<dbReference type="PANTHER" id="PTHR11690:SF177">
    <property type="entry name" value="EGF-LIKE DOMAIN-CONTAINING PROTEIN"/>
    <property type="match status" value="1"/>
</dbReference>
<dbReference type="Pfam" id="PF00858">
    <property type="entry name" value="ASC"/>
    <property type="match status" value="1"/>
</dbReference>
<evidence type="ECO:0000256" key="1">
    <source>
        <dbReference type="ARBA" id="ARBA00004141"/>
    </source>
</evidence>
<dbReference type="GO" id="GO:0015280">
    <property type="term" value="F:ligand-gated sodium channel activity"/>
    <property type="evidence" value="ECO:0007669"/>
    <property type="project" value="TreeGrafter"/>
</dbReference>
<evidence type="ECO:0000313" key="15">
    <source>
        <dbReference type="Proteomes" id="UP000095287"/>
    </source>
</evidence>
<proteinExistence type="inferred from homology"/>
<evidence type="ECO:0000256" key="3">
    <source>
        <dbReference type="ARBA" id="ARBA00022448"/>
    </source>
</evidence>
<name>A0A1I8AB37_9BILA</name>
<evidence type="ECO:0000256" key="8">
    <source>
        <dbReference type="ARBA" id="ARBA00023065"/>
    </source>
</evidence>
<keyword evidence="6 14" id="KW-1133">Transmembrane helix</keyword>
<dbReference type="PANTHER" id="PTHR11690">
    <property type="entry name" value="AMILORIDE-SENSITIVE SODIUM CHANNEL-RELATED"/>
    <property type="match status" value="1"/>
</dbReference>
<keyword evidence="3 13" id="KW-0813">Transport</keyword>
<evidence type="ECO:0000256" key="7">
    <source>
        <dbReference type="ARBA" id="ARBA00023053"/>
    </source>
</evidence>
<protein>
    <submittedName>
        <fullName evidence="16">Sodium channel protein Nach</fullName>
    </submittedName>
</protein>
<dbReference type="Gene3D" id="1.10.287.820">
    <property type="entry name" value="Acid-sensing ion channel domain"/>
    <property type="match status" value="1"/>
</dbReference>
<evidence type="ECO:0000256" key="2">
    <source>
        <dbReference type="ARBA" id="ARBA00007193"/>
    </source>
</evidence>
<keyword evidence="7" id="KW-0915">Sodium</keyword>
<evidence type="ECO:0000256" key="5">
    <source>
        <dbReference type="ARBA" id="ARBA00022692"/>
    </source>
</evidence>
<keyword evidence="8 13" id="KW-0406">Ion transport</keyword>
<keyword evidence="10" id="KW-0325">Glycoprotein</keyword>
<dbReference type="GO" id="GO:0005886">
    <property type="term" value="C:plasma membrane"/>
    <property type="evidence" value="ECO:0007669"/>
    <property type="project" value="TreeGrafter"/>
</dbReference>
<evidence type="ECO:0000256" key="12">
    <source>
        <dbReference type="ARBA" id="ARBA00023303"/>
    </source>
</evidence>
<comment type="subcellular location">
    <subcellularLocation>
        <location evidence="1">Membrane</location>
        <topology evidence="1">Multi-pass membrane protein</topology>
    </subcellularLocation>
</comment>
<evidence type="ECO:0000256" key="13">
    <source>
        <dbReference type="RuleBase" id="RU000679"/>
    </source>
</evidence>
<evidence type="ECO:0000256" key="10">
    <source>
        <dbReference type="ARBA" id="ARBA00023180"/>
    </source>
</evidence>
<evidence type="ECO:0000313" key="16">
    <source>
        <dbReference type="WBParaSite" id="L893_g3768.t1"/>
    </source>
</evidence>
<dbReference type="WBParaSite" id="L893_g3768.t1">
    <property type="protein sequence ID" value="L893_g3768.t1"/>
    <property type="gene ID" value="L893_g3768"/>
</dbReference>
<evidence type="ECO:0000256" key="4">
    <source>
        <dbReference type="ARBA" id="ARBA00022461"/>
    </source>
</evidence>
<sequence>MITSFERLGGKYGECVNDKSEVRSYYYAGEYTTDGCLRSCYQDAVVDSCGCMDPRFPIKEDVRACDLPQRVCTMNISNERGDPSQWPECHCPLPCANGQYVAQWTHHDFWAVECDSLIADNASYHKCLKEVGDRVLISVSMPYIMQNNFKEEPKMDFNKFISMLGGLLGVLCGICIITIFEMAYLIGRLMVVLVFDR</sequence>
<evidence type="ECO:0000256" key="9">
    <source>
        <dbReference type="ARBA" id="ARBA00023136"/>
    </source>
</evidence>
<keyword evidence="4 13" id="KW-0894">Sodium channel</keyword>
<keyword evidence="5 13" id="KW-0812">Transmembrane</keyword>
<keyword evidence="11 13" id="KW-0739">Sodium transport</keyword>
<keyword evidence="9 14" id="KW-0472">Membrane</keyword>
<evidence type="ECO:0000256" key="6">
    <source>
        <dbReference type="ARBA" id="ARBA00022989"/>
    </source>
</evidence>
<reference evidence="16" key="1">
    <citation type="submission" date="2016-11" db="UniProtKB">
        <authorList>
            <consortium name="WormBaseParasite"/>
        </authorList>
    </citation>
    <scope>IDENTIFICATION</scope>
</reference>